<gene>
    <name evidence="8" type="ORF">P5673_013177</name>
</gene>
<comment type="caution">
    <text evidence="8">The sequence shown here is derived from an EMBL/GenBank/DDBJ whole genome shotgun (WGS) entry which is preliminary data.</text>
</comment>
<dbReference type="GO" id="GO:0005044">
    <property type="term" value="F:scavenger receptor activity"/>
    <property type="evidence" value="ECO:0007669"/>
    <property type="project" value="TreeGrafter"/>
</dbReference>
<keyword evidence="3 7" id="KW-0812">Transmembrane</keyword>
<dbReference type="Pfam" id="PF01130">
    <property type="entry name" value="CD36"/>
    <property type="match status" value="2"/>
</dbReference>
<comment type="similarity">
    <text evidence="2">Belongs to the CD36 family.</text>
</comment>
<evidence type="ECO:0000313" key="8">
    <source>
        <dbReference type="EMBL" id="KAK2563467.1"/>
    </source>
</evidence>
<name>A0AAD9QLG2_ACRCE</name>
<keyword evidence="5 7" id="KW-0472">Membrane</keyword>
<evidence type="ECO:0000256" key="4">
    <source>
        <dbReference type="ARBA" id="ARBA00022989"/>
    </source>
</evidence>
<dbReference type="GO" id="GO:0005737">
    <property type="term" value="C:cytoplasm"/>
    <property type="evidence" value="ECO:0007669"/>
    <property type="project" value="TreeGrafter"/>
</dbReference>
<feature type="non-terminal residue" evidence="8">
    <location>
        <position position="507"/>
    </location>
</feature>
<accession>A0AAD9QLG2</accession>
<protein>
    <submittedName>
        <fullName evidence="8">Lysosome membrane protein 2</fullName>
    </submittedName>
</protein>
<evidence type="ECO:0000256" key="3">
    <source>
        <dbReference type="ARBA" id="ARBA00022692"/>
    </source>
</evidence>
<evidence type="ECO:0000256" key="5">
    <source>
        <dbReference type="ARBA" id="ARBA00023136"/>
    </source>
</evidence>
<organism evidence="8 9">
    <name type="scientific">Acropora cervicornis</name>
    <name type="common">Staghorn coral</name>
    <dbReference type="NCBI Taxonomy" id="6130"/>
    <lineage>
        <taxon>Eukaryota</taxon>
        <taxon>Metazoa</taxon>
        <taxon>Cnidaria</taxon>
        <taxon>Anthozoa</taxon>
        <taxon>Hexacorallia</taxon>
        <taxon>Scleractinia</taxon>
        <taxon>Astrocoeniina</taxon>
        <taxon>Acroporidae</taxon>
        <taxon>Acropora</taxon>
    </lineage>
</organism>
<dbReference type="AlphaFoldDB" id="A0AAD9QLG2"/>
<keyword evidence="6" id="KW-0325">Glycoprotein</keyword>
<evidence type="ECO:0000256" key="6">
    <source>
        <dbReference type="ARBA" id="ARBA00023180"/>
    </source>
</evidence>
<reference evidence="8" key="2">
    <citation type="journal article" date="2023" name="Science">
        <title>Genomic signatures of disease resistance in endangered staghorn corals.</title>
        <authorList>
            <person name="Vollmer S.V."/>
            <person name="Selwyn J.D."/>
            <person name="Despard B.A."/>
            <person name="Roesel C.L."/>
        </authorList>
    </citation>
    <scope>NUCLEOTIDE SEQUENCE</scope>
    <source>
        <strain evidence="8">K2</strain>
    </source>
</reference>
<proteinExistence type="inferred from homology"/>
<dbReference type="PANTHER" id="PTHR11923">
    <property type="entry name" value="SCAVENGER RECEPTOR CLASS B TYPE-1 SR-B1"/>
    <property type="match status" value="1"/>
</dbReference>
<keyword evidence="9" id="KW-1185">Reference proteome</keyword>
<dbReference type="EMBL" id="JARQWQ010000025">
    <property type="protein sequence ID" value="KAK2563467.1"/>
    <property type="molecule type" value="Genomic_DNA"/>
</dbReference>
<dbReference type="Proteomes" id="UP001249851">
    <property type="component" value="Unassembled WGS sequence"/>
</dbReference>
<dbReference type="InterPro" id="IPR002159">
    <property type="entry name" value="CD36_fam"/>
</dbReference>
<evidence type="ECO:0000256" key="7">
    <source>
        <dbReference type="SAM" id="Phobius"/>
    </source>
</evidence>
<comment type="subcellular location">
    <subcellularLocation>
        <location evidence="1">Membrane</location>
    </subcellularLocation>
</comment>
<evidence type="ECO:0000313" key="9">
    <source>
        <dbReference type="Proteomes" id="UP001249851"/>
    </source>
</evidence>
<sequence length="507" mass="57309">LVFQHDGFESYDHERRHVLVLRKISETSSSLSQLTSVLSNNGGNVFKAFSKRFKTSFRAATGVVLVVLGLVFRFNVGGIVSYVEEMEVDKDVQLKPGSFVFKEWTRPSTPMYMKYFVFHVSNPDQIINGSAIPNVTQKGPYSYREIRTNEVLNWTADQSVVTFMPNRSYVFDPETSCAGCDDKNDSFVTVNIPLLTVALWLRNTDYKKKHSWCLLGLQIEASRFKVKLFHRKTVHEILWGYTDQFLEFLKHPIGSCPGQKGLSSYVQLQMEPSFHLKCQRMRYTMPFHQKSVATLKEIKLYRFTAPKELYLSGDVYPPNKGFCVPQCLPSGCLNVSLCQPQNPPVVISPPHFYQGNESLVKAVTGLHPDKNLHQTFVDIEPITGIVMNAAKRVQINVALQSVDTLEQTTGKFQDVIFPVMFASETGMISDAKAAEFRRKVYRPMALSHDAEYAAIALGVLCILFAIVLFVRSSSSNKPRCYRLKMPGTVEEKITLVNESNGGNKVYT</sequence>
<feature type="transmembrane region" description="Helical" evidence="7">
    <location>
        <begin position="452"/>
        <end position="470"/>
    </location>
</feature>
<reference evidence="8" key="1">
    <citation type="journal article" date="2023" name="G3 (Bethesda)">
        <title>Whole genome assembly and annotation of the endangered Caribbean coral Acropora cervicornis.</title>
        <authorList>
            <person name="Selwyn J.D."/>
            <person name="Vollmer S.V."/>
        </authorList>
    </citation>
    <scope>NUCLEOTIDE SEQUENCE</scope>
    <source>
        <strain evidence="8">K2</strain>
    </source>
</reference>
<dbReference type="PANTHER" id="PTHR11923:SF51">
    <property type="entry name" value="LYSOSOME MEMBRANE PROTEIN 2"/>
    <property type="match status" value="1"/>
</dbReference>
<dbReference type="PRINTS" id="PR01609">
    <property type="entry name" value="CD36FAMILY"/>
</dbReference>
<keyword evidence="4 7" id="KW-1133">Transmembrane helix</keyword>
<evidence type="ECO:0000256" key="2">
    <source>
        <dbReference type="ARBA" id="ARBA00010532"/>
    </source>
</evidence>
<evidence type="ECO:0000256" key="1">
    <source>
        <dbReference type="ARBA" id="ARBA00004370"/>
    </source>
</evidence>
<dbReference type="GO" id="GO:0016020">
    <property type="term" value="C:membrane"/>
    <property type="evidence" value="ECO:0007669"/>
    <property type="project" value="UniProtKB-SubCell"/>
</dbReference>